<dbReference type="AlphaFoldDB" id="A0A7N2LNE5"/>
<keyword evidence="5" id="KW-1185">Reference proteome</keyword>
<dbReference type="PANTHER" id="PTHR33116">
    <property type="entry name" value="REVERSE TRANSCRIPTASE ZINC-BINDING DOMAIN-CONTAINING PROTEIN-RELATED-RELATED"/>
    <property type="match status" value="1"/>
</dbReference>
<organism evidence="4 5">
    <name type="scientific">Quercus lobata</name>
    <name type="common">Valley oak</name>
    <dbReference type="NCBI Taxonomy" id="97700"/>
    <lineage>
        <taxon>Eukaryota</taxon>
        <taxon>Viridiplantae</taxon>
        <taxon>Streptophyta</taxon>
        <taxon>Embryophyta</taxon>
        <taxon>Tracheophyta</taxon>
        <taxon>Spermatophyta</taxon>
        <taxon>Magnoliopsida</taxon>
        <taxon>eudicotyledons</taxon>
        <taxon>Gunneridae</taxon>
        <taxon>Pentapetalae</taxon>
        <taxon>rosids</taxon>
        <taxon>fabids</taxon>
        <taxon>Fagales</taxon>
        <taxon>Fagaceae</taxon>
        <taxon>Quercus</taxon>
    </lineage>
</organism>
<dbReference type="Gramene" id="QL05p015875:mrna">
    <property type="protein sequence ID" value="QL05p015875:mrna"/>
    <property type="gene ID" value="QL05p015875"/>
</dbReference>
<name>A0A7N2LNE5_QUELO</name>
<dbReference type="Pfam" id="PF13966">
    <property type="entry name" value="zf-RVT"/>
    <property type="match status" value="1"/>
</dbReference>
<evidence type="ECO:0000259" key="3">
    <source>
        <dbReference type="Pfam" id="PF13966"/>
    </source>
</evidence>
<reference evidence="4 5" key="1">
    <citation type="journal article" date="2016" name="G3 (Bethesda)">
        <title>First Draft Assembly and Annotation of the Genome of a California Endemic Oak Quercus lobata Nee (Fagaceae).</title>
        <authorList>
            <person name="Sork V.L."/>
            <person name="Fitz-Gibbon S.T."/>
            <person name="Puiu D."/>
            <person name="Crepeau M."/>
            <person name="Gugger P.F."/>
            <person name="Sherman R."/>
            <person name="Stevens K."/>
            <person name="Langley C.H."/>
            <person name="Pellegrini M."/>
            <person name="Salzberg S.L."/>
        </authorList>
    </citation>
    <scope>NUCLEOTIDE SEQUENCE [LARGE SCALE GENOMIC DNA]</scope>
    <source>
        <strain evidence="4 5">cv. SW786</strain>
    </source>
</reference>
<feature type="domain" description="Reverse transcriptase" evidence="1">
    <location>
        <begin position="45"/>
        <end position="251"/>
    </location>
</feature>
<dbReference type="Proteomes" id="UP000594261">
    <property type="component" value="Chromosome 5"/>
</dbReference>
<evidence type="ECO:0000259" key="2">
    <source>
        <dbReference type="Pfam" id="PF13456"/>
    </source>
</evidence>
<feature type="domain" description="RNase H type-1" evidence="2">
    <location>
        <begin position="665"/>
        <end position="708"/>
    </location>
</feature>
<dbReference type="PANTHER" id="PTHR33116:SF70">
    <property type="entry name" value="NON-LTR RETROELEMENT REVERSE TRANSCRIPTASE-LIKE PROTEIN"/>
    <property type="match status" value="1"/>
</dbReference>
<dbReference type="EMBL" id="LRBV02000005">
    <property type="status" value="NOT_ANNOTATED_CDS"/>
    <property type="molecule type" value="Genomic_DNA"/>
</dbReference>
<dbReference type="InterPro" id="IPR002156">
    <property type="entry name" value="RNaseH_domain"/>
</dbReference>
<dbReference type="Pfam" id="PF00078">
    <property type="entry name" value="RVT_1"/>
    <property type="match status" value="1"/>
</dbReference>
<evidence type="ECO:0000313" key="5">
    <source>
        <dbReference type="Proteomes" id="UP000594261"/>
    </source>
</evidence>
<feature type="domain" description="Reverse transcriptase zinc-binding" evidence="3">
    <location>
        <begin position="531"/>
        <end position="613"/>
    </location>
</feature>
<dbReference type="SUPFAM" id="SSF56672">
    <property type="entry name" value="DNA/RNA polymerases"/>
    <property type="match status" value="1"/>
</dbReference>
<reference evidence="4" key="2">
    <citation type="submission" date="2021-01" db="UniProtKB">
        <authorList>
            <consortium name="EnsemblPlants"/>
        </authorList>
    </citation>
    <scope>IDENTIFICATION</scope>
</reference>
<evidence type="ECO:0000259" key="1">
    <source>
        <dbReference type="Pfam" id="PF00078"/>
    </source>
</evidence>
<evidence type="ECO:0008006" key="6">
    <source>
        <dbReference type="Google" id="ProtNLM"/>
    </source>
</evidence>
<dbReference type="InParanoid" id="A0A7N2LNE5"/>
<dbReference type="GO" id="GO:0004523">
    <property type="term" value="F:RNA-DNA hybrid ribonuclease activity"/>
    <property type="evidence" value="ECO:0007669"/>
    <property type="project" value="InterPro"/>
</dbReference>
<sequence>MVSDEEIRTALWSLKAFKAPGPDGLHAGFFQRFWLTVGGSGPETIGNYRPISLCNAVYKTVSKIIVGRIRPFLDQLISPCQAALVPGRKGVDDAIIVQEIIHTMGKARGNCGYMALKIDLEKAYDKLEWSFIKGMLSRYNFPENLSELIMSCISSVSTSLLFNGGSLESFRPSRGIRHGDPQSPYNFILCMDLLGQLIQEKCEAKVWCPVKASRSGPAFSHLFFADDLVLFAKANAKNCIAVREVLDTFCNLFGQTMECLGKYLGFPIKHCGDNNQDFGFVLDRVKNKLAGWKASLLSMAGRKVLIQASSSVIPTYVMQSNLLPNKVLDGIDRVNRNFLWGSVENKRKMHWVGWNKVTRPKEEGGLGLQTTKGRNTALLAKLSWRFHTEDKAPWAKVLRSKYCNHQRLNSRNVDKLPSSRMWKGLLKGEETFRKGTKWLSGFENKMAFWYDNWSNLGPLRNIIHGPLTLESSKLKIKDVADYTGSWNWSIIQMELLEEIISELKATPIPLSSRLEDRLVWKCSPKGALDLKSAYGLATEPMRVIPFKGSWIWKLKILPRIQAFVWKCMHHSIGINQCLLARGMQIETNCSRCHSEVESILHALRDCPLSKSVWYQLGRQTSDSIFFTQNLHDWLNTNATSGQQHTSGQIPWNLVFLFGIWLLWKGNFGVAGGGGLIRDTNGEWVTGFARRIGKTSSFLAELWALRDGL</sequence>
<accession>A0A7N2LNE5</accession>
<dbReference type="CDD" id="cd01650">
    <property type="entry name" value="RT_nLTR_like"/>
    <property type="match status" value="1"/>
</dbReference>
<dbReference type="Pfam" id="PF13456">
    <property type="entry name" value="RVT_3"/>
    <property type="match status" value="1"/>
</dbReference>
<proteinExistence type="predicted"/>
<dbReference type="OMA" id="HSETINH"/>
<dbReference type="InterPro" id="IPR000477">
    <property type="entry name" value="RT_dom"/>
</dbReference>
<dbReference type="InterPro" id="IPR026960">
    <property type="entry name" value="RVT-Znf"/>
</dbReference>
<evidence type="ECO:0000313" key="4">
    <source>
        <dbReference type="EnsemblPlants" id="QL05p015875:mrna"/>
    </source>
</evidence>
<dbReference type="GO" id="GO:0003676">
    <property type="term" value="F:nucleic acid binding"/>
    <property type="evidence" value="ECO:0007669"/>
    <property type="project" value="InterPro"/>
</dbReference>
<protein>
    <recommendedName>
        <fullName evidence="6">Reverse transcriptase domain-containing protein</fullName>
    </recommendedName>
</protein>
<dbReference type="InterPro" id="IPR043502">
    <property type="entry name" value="DNA/RNA_pol_sf"/>
</dbReference>
<dbReference type="EnsemblPlants" id="QL05p015875:mrna">
    <property type="protein sequence ID" value="QL05p015875:mrna"/>
    <property type="gene ID" value="QL05p015875"/>
</dbReference>